<dbReference type="PROSITE" id="PS50112">
    <property type="entry name" value="PAS"/>
    <property type="match status" value="1"/>
</dbReference>
<dbReference type="PANTHER" id="PTHR44757">
    <property type="entry name" value="DIGUANYLATE CYCLASE DGCP"/>
    <property type="match status" value="1"/>
</dbReference>
<dbReference type="Pfam" id="PF00990">
    <property type="entry name" value="GGDEF"/>
    <property type="match status" value="1"/>
</dbReference>
<dbReference type="PROSITE" id="PS50883">
    <property type="entry name" value="EAL"/>
    <property type="match status" value="1"/>
</dbReference>
<dbReference type="Proteomes" id="UP000194159">
    <property type="component" value="Chromosome"/>
</dbReference>
<dbReference type="InterPro" id="IPR000160">
    <property type="entry name" value="GGDEF_dom"/>
</dbReference>
<dbReference type="InterPro" id="IPR000014">
    <property type="entry name" value="PAS"/>
</dbReference>
<organism evidence="6 7">
    <name type="scientific">Rhizobium etli</name>
    <dbReference type="NCBI Taxonomy" id="29449"/>
    <lineage>
        <taxon>Bacteria</taxon>
        <taxon>Pseudomonadati</taxon>
        <taxon>Pseudomonadota</taxon>
        <taxon>Alphaproteobacteria</taxon>
        <taxon>Hyphomicrobiales</taxon>
        <taxon>Rhizobiaceae</taxon>
        <taxon>Rhizobium/Agrobacterium group</taxon>
        <taxon>Rhizobium</taxon>
    </lineage>
</organism>
<dbReference type="SUPFAM" id="SSF55073">
    <property type="entry name" value="Nucleotide cyclase"/>
    <property type="match status" value="1"/>
</dbReference>
<dbReference type="PROSITE" id="PS50887">
    <property type="entry name" value="GGDEF"/>
    <property type="match status" value="1"/>
</dbReference>
<dbReference type="SUPFAM" id="SSF55785">
    <property type="entry name" value="PYP-like sensor domain (PAS domain)"/>
    <property type="match status" value="1"/>
</dbReference>
<proteinExistence type="predicted"/>
<evidence type="ECO:0000259" key="3">
    <source>
        <dbReference type="PROSITE" id="PS50112"/>
    </source>
</evidence>
<dbReference type="InterPro" id="IPR035965">
    <property type="entry name" value="PAS-like_dom_sf"/>
</dbReference>
<feature type="domain" description="EAL" evidence="4">
    <location>
        <begin position="371"/>
        <end position="621"/>
    </location>
</feature>
<feature type="region of interest" description="Disordered" evidence="2">
    <location>
        <begin position="131"/>
        <end position="150"/>
    </location>
</feature>
<dbReference type="EMBL" id="CP020906">
    <property type="protein sequence ID" value="ARQ09515.1"/>
    <property type="molecule type" value="Genomic_DNA"/>
</dbReference>
<dbReference type="CDD" id="cd01948">
    <property type="entry name" value="EAL"/>
    <property type="match status" value="1"/>
</dbReference>
<dbReference type="Gene3D" id="3.30.450.20">
    <property type="entry name" value="PAS domain"/>
    <property type="match status" value="1"/>
</dbReference>
<evidence type="ECO:0000313" key="7">
    <source>
        <dbReference type="Proteomes" id="UP000194159"/>
    </source>
</evidence>
<accession>A0AAN1BDT2</accession>
<name>A0AAN1BDT2_RHIET</name>
<evidence type="ECO:0000259" key="4">
    <source>
        <dbReference type="PROSITE" id="PS50883"/>
    </source>
</evidence>
<dbReference type="InterPro" id="IPR052155">
    <property type="entry name" value="Biofilm_reg_signaling"/>
</dbReference>
<gene>
    <name evidence="6" type="ORF">NXC12_CH01448</name>
</gene>
<dbReference type="SMART" id="SM00267">
    <property type="entry name" value="GGDEF"/>
    <property type="match status" value="1"/>
</dbReference>
<keyword evidence="1" id="KW-0175">Coiled coil</keyword>
<dbReference type="InterPro" id="IPR001633">
    <property type="entry name" value="EAL_dom"/>
</dbReference>
<dbReference type="SUPFAM" id="SSF141868">
    <property type="entry name" value="EAL domain-like"/>
    <property type="match status" value="1"/>
</dbReference>
<evidence type="ECO:0000256" key="2">
    <source>
        <dbReference type="SAM" id="MobiDB-lite"/>
    </source>
</evidence>
<feature type="coiled-coil region" evidence="1">
    <location>
        <begin position="34"/>
        <end position="68"/>
    </location>
</feature>
<dbReference type="Pfam" id="PF12860">
    <property type="entry name" value="PAS_7"/>
    <property type="match status" value="1"/>
</dbReference>
<feature type="domain" description="PAS" evidence="3">
    <location>
        <begin position="72"/>
        <end position="124"/>
    </location>
</feature>
<dbReference type="Gene3D" id="3.30.70.270">
    <property type="match status" value="1"/>
</dbReference>
<evidence type="ECO:0000313" key="6">
    <source>
        <dbReference type="EMBL" id="ARQ09515.1"/>
    </source>
</evidence>
<dbReference type="RefSeq" id="WP_086081935.1">
    <property type="nucleotide sequence ID" value="NZ_CP020906.1"/>
</dbReference>
<dbReference type="AlphaFoldDB" id="A0AAN1BDT2"/>
<dbReference type="InterPro" id="IPR029787">
    <property type="entry name" value="Nucleotide_cyclase"/>
</dbReference>
<dbReference type="Gene3D" id="3.20.20.450">
    <property type="entry name" value="EAL domain"/>
    <property type="match status" value="1"/>
</dbReference>
<dbReference type="Pfam" id="PF00563">
    <property type="entry name" value="EAL"/>
    <property type="match status" value="1"/>
</dbReference>
<dbReference type="CDD" id="cd01949">
    <property type="entry name" value="GGDEF"/>
    <property type="match status" value="1"/>
</dbReference>
<sequence>MKAEALFWRQCTEAVMADGSIDAQRLMELVIATYRGHESDYDIIERSAETLQRENQALKGNMSALNQAFDGQKRLFEIVLNNLPLGLSVFDAGQRLTLYNLRFPQLFGLTPEDVAAGATIAELIGKMRGNERTASKPVRQTARPSLAKTGSSSIRRREWLMHDGRIIQSVVTILSDGSSIAIHADITEDRKAAERISYLAHHDPLTGLPNRMYFREQVDTRLAQRKPHEQIALVHLNLDRFKSINNTIGVSVGDKILQQVAERIRASAGSENILARLGSDEFAILQTGKQQPRTVTALADQIRSELSEPFLNGEKQVTLSVSMGIAIAPENGGETDILLKNAGVALSHAKADGRKRERFFTGEMEAQMQLRHALEADLRAAVENEEFDLHYQPLYDLAERRICGFEALIRWNHPVRGRVPPMDFIPLAEEVGLIVDIGRWVLRRACRDAAQWPENIKVAVNVSAIQFSGSDLTQDVSEALAAAGLSPSRLELEITESVLMENLNEVLPILHALKDRGIHVSMDDFGTGYSSLSYLSSFPFDKIKIDKSFVNDIVDNKEAYAIMRAIILLGDALGMRVTVEGVETAAQLALLECEECDEIQGYHISPPRPVRDVPHLLCLPPKSGGATASPTLER</sequence>
<dbReference type="PANTHER" id="PTHR44757:SF2">
    <property type="entry name" value="BIOFILM ARCHITECTURE MAINTENANCE PROTEIN MBAA"/>
    <property type="match status" value="1"/>
</dbReference>
<dbReference type="SMART" id="SM00052">
    <property type="entry name" value="EAL"/>
    <property type="match status" value="1"/>
</dbReference>
<protein>
    <submittedName>
        <fullName evidence="6">GGDEF/EAL domain-containing protein</fullName>
    </submittedName>
</protein>
<dbReference type="InterPro" id="IPR035919">
    <property type="entry name" value="EAL_sf"/>
</dbReference>
<evidence type="ECO:0000256" key="1">
    <source>
        <dbReference type="SAM" id="Coils"/>
    </source>
</evidence>
<dbReference type="InterPro" id="IPR043128">
    <property type="entry name" value="Rev_trsase/Diguanyl_cyclase"/>
</dbReference>
<reference evidence="6 7" key="1">
    <citation type="submission" date="2017-04" db="EMBL/GenBank/DDBJ databases">
        <title>Complete genome sequences of Rhizobium genomic linages associated to common bean (phaseolus vulgaris).</title>
        <authorList>
            <person name="Santamaria R.I."/>
            <person name="Bustos P."/>
            <person name="Perez-Carrascal O."/>
            <person name="Martinez-Flores I."/>
            <person name="Juarez S."/>
            <person name="Lozano L."/>
            <person name="Miranda F."/>
            <person name="Vinuesa P."/>
            <person name="Martinez-Romero E."/>
            <person name="Cevallos M.A."/>
            <person name="Romero D."/>
            <person name="Davila G."/>
            <person name="Gonzalez V."/>
        </authorList>
    </citation>
    <scope>NUCLEOTIDE SEQUENCE [LARGE SCALE GENOMIC DNA]</scope>
    <source>
        <strain evidence="6 7">NXC12</strain>
    </source>
</reference>
<evidence type="ECO:0000259" key="5">
    <source>
        <dbReference type="PROSITE" id="PS50887"/>
    </source>
</evidence>
<feature type="domain" description="GGDEF" evidence="5">
    <location>
        <begin position="229"/>
        <end position="362"/>
    </location>
</feature>
<dbReference type="NCBIfam" id="TIGR00254">
    <property type="entry name" value="GGDEF"/>
    <property type="match status" value="1"/>
</dbReference>